<name>A0A858QA78_9GAMM</name>
<dbReference type="RefSeq" id="WP_169603864.1">
    <property type="nucleotide sequence ID" value="NZ_CP046565.1"/>
</dbReference>
<evidence type="ECO:0000256" key="2">
    <source>
        <dbReference type="SAM" id="SignalP"/>
    </source>
</evidence>
<sequence length="144" mass="16150">MLNSFRYRRHRCWICFLALMLIAAQFSSMLRVSCVVPVTHDEHPVLLDCAGQSSHAHDGRDHHAQVPLDCAAHPCINAISGSDDDAVLKKQTAPEMVIWIAIAILQTLISVALIEISSCARNPRDFRLRARETPLIYQFCSLLN</sequence>
<keyword evidence="1" id="KW-1133">Transmembrane helix</keyword>
<dbReference type="EMBL" id="CP046565">
    <property type="protein sequence ID" value="QJD30586.1"/>
    <property type="molecule type" value="Genomic_DNA"/>
</dbReference>
<evidence type="ECO:0000313" key="4">
    <source>
        <dbReference type="Proteomes" id="UP000503004"/>
    </source>
</evidence>
<protein>
    <submittedName>
        <fullName evidence="3">Uncharacterized protein</fullName>
    </submittedName>
</protein>
<keyword evidence="2" id="KW-0732">Signal</keyword>
<reference evidence="4" key="1">
    <citation type="submission" date="2019-12" db="EMBL/GenBank/DDBJ databases">
        <authorList>
            <person name="Awala S.I."/>
            <person name="Rhee S.K."/>
        </authorList>
    </citation>
    <scope>NUCLEOTIDE SEQUENCE [LARGE SCALE GENOMIC DNA]</scope>
    <source>
        <strain evidence="4">IM1</strain>
    </source>
</reference>
<evidence type="ECO:0000313" key="3">
    <source>
        <dbReference type="EMBL" id="QJD30586.1"/>
    </source>
</evidence>
<keyword evidence="1" id="KW-0472">Membrane</keyword>
<keyword evidence="1" id="KW-0812">Transmembrane</keyword>
<dbReference type="Proteomes" id="UP000503004">
    <property type="component" value="Chromosome"/>
</dbReference>
<organism evidence="3 4">
    <name type="scientific">Methylococcus geothermalis</name>
    <dbReference type="NCBI Taxonomy" id="2681310"/>
    <lineage>
        <taxon>Bacteria</taxon>
        <taxon>Pseudomonadati</taxon>
        <taxon>Pseudomonadota</taxon>
        <taxon>Gammaproteobacteria</taxon>
        <taxon>Methylococcales</taxon>
        <taxon>Methylococcaceae</taxon>
        <taxon>Methylococcus</taxon>
    </lineage>
</organism>
<evidence type="ECO:0000256" key="1">
    <source>
        <dbReference type="SAM" id="Phobius"/>
    </source>
</evidence>
<feature type="chain" id="PRO_5032977200" evidence="2">
    <location>
        <begin position="31"/>
        <end position="144"/>
    </location>
</feature>
<dbReference type="KEGG" id="metu:GNH96_11770"/>
<dbReference type="AlphaFoldDB" id="A0A858QA78"/>
<keyword evidence="4" id="KW-1185">Reference proteome</keyword>
<accession>A0A858QA78</accession>
<gene>
    <name evidence="3" type="ORF">GNH96_11770</name>
</gene>
<feature type="transmembrane region" description="Helical" evidence="1">
    <location>
        <begin position="96"/>
        <end position="114"/>
    </location>
</feature>
<feature type="signal peptide" evidence="2">
    <location>
        <begin position="1"/>
        <end position="30"/>
    </location>
</feature>
<proteinExistence type="predicted"/>